<protein>
    <submittedName>
        <fullName evidence="2">Fasciclin domain protein</fullName>
    </submittedName>
</protein>
<comment type="caution">
    <text evidence="2">The sequence shown here is derived from an EMBL/GenBank/DDBJ whole genome shotgun (WGS) entry which is preliminary data.</text>
</comment>
<proteinExistence type="predicted"/>
<reference evidence="2" key="1">
    <citation type="journal article" date="2012" name="PLoS ONE">
        <title>Gene sets for utilization of primary and secondary nutrition supplies in the distal gut of endangered iberian lynx.</title>
        <authorList>
            <person name="Alcaide M."/>
            <person name="Messina E."/>
            <person name="Richter M."/>
            <person name="Bargiela R."/>
            <person name="Peplies J."/>
            <person name="Huws S.A."/>
            <person name="Newbold C.J."/>
            <person name="Golyshin P.N."/>
            <person name="Simon M.A."/>
            <person name="Lopez G."/>
            <person name="Yakimov M.M."/>
            <person name="Ferrer M."/>
        </authorList>
    </citation>
    <scope>NUCLEOTIDE SEQUENCE</scope>
</reference>
<dbReference type="EMBL" id="AMCI01002676">
    <property type="protein sequence ID" value="EJX02126.1"/>
    <property type="molecule type" value="Genomic_DNA"/>
</dbReference>
<organism evidence="2">
    <name type="scientific">gut metagenome</name>
    <dbReference type="NCBI Taxonomy" id="749906"/>
    <lineage>
        <taxon>unclassified sequences</taxon>
        <taxon>metagenomes</taxon>
        <taxon>organismal metagenomes</taxon>
    </lineage>
</organism>
<feature type="compositionally biased region" description="Basic and acidic residues" evidence="1">
    <location>
        <begin position="272"/>
        <end position="287"/>
    </location>
</feature>
<accession>J9CPT9</accession>
<feature type="region of interest" description="Disordered" evidence="1">
    <location>
        <begin position="267"/>
        <end position="289"/>
    </location>
</feature>
<evidence type="ECO:0000313" key="2">
    <source>
        <dbReference type="EMBL" id="EJX02126.1"/>
    </source>
</evidence>
<name>J9CPT9_9ZZZZ</name>
<dbReference type="AlphaFoldDB" id="J9CPT9"/>
<gene>
    <name evidence="2" type="ORF">EVA_09767</name>
</gene>
<evidence type="ECO:0000256" key="1">
    <source>
        <dbReference type="SAM" id="MobiDB-lite"/>
    </source>
</evidence>
<sequence>MAPTQFVQHFNEYGYDFGADSKNPQQNKYTVNVWDYFVTKGTPRGLLKITQIPSHDYFINRVSQHKNDFGEDYSEVAVLYGYDGKQLNAVGQQGLNIKINTKNGENANNALNGFYYPIDHVLVYNDATRDVLSKERLRIDVASLMPELYSNGLRGNSARYFPNGYFKNVLYETNLSELCYTKDGYDPASGGGWKDYQGDEFLICGRYDFVFRLPPVPTSGTYELRMGASFNNLRGMFQVYIAEEHPLNQIAIGLPIDQRESVSMFPGNPWVKDGDDATTNRENDRNLRNQGYMKAPNYFASTSAHGATGLDDLARNATPGNPAVRRI</sequence>